<reference evidence="1 2" key="1">
    <citation type="journal article" date="2024" name="Ann. Entomol. Soc. Am.">
        <title>Genomic analyses of the southern and eastern yellowjacket wasps (Hymenoptera: Vespidae) reveal evolutionary signatures of social life.</title>
        <authorList>
            <person name="Catto M.A."/>
            <person name="Caine P.B."/>
            <person name="Orr S.E."/>
            <person name="Hunt B.G."/>
            <person name="Goodisman M.A.D."/>
        </authorList>
    </citation>
    <scope>NUCLEOTIDE SEQUENCE [LARGE SCALE GENOMIC DNA]</scope>
    <source>
        <strain evidence="1">233</strain>
        <tissue evidence="1">Head and thorax</tissue>
    </source>
</reference>
<dbReference type="EMBL" id="JAUDFV010000152">
    <property type="protein sequence ID" value="KAL2718114.1"/>
    <property type="molecule type" value="Genomic_DNA"/>
</dbReference>
<accession>A0ABD2ABY8</accession>
<dbReference type="AlphaFoldDB" id="A0ABD2ABY8"/>
<protein>
    <submittedName>
        <fullName evidence="1">Uncharacterized protein</fullName>
    </submittedName>
</protein>
<comment type="caution">
    <text evidence="1">The sequence shown here is derived from an EMBL/GenBank/DDBJ whole genome shotgun (WGS) entry which is preliminary data.</text>
</comment>
<organism evidence="1 2">
    <name type="scientific">Vespula squamosa</name>
    <name type="common">Southern yellow jacket</name>
    <name type="synonym">Wasp</name>
    <dbReference type="NCBI Taxonomy" id="30214"/>
    <lineage>
        <taxon>Eukaryota</taxon>
        <taxon>Metazoa</taxon>
        <taxon>Ecdysozoa</taxon>
        <taxon>Arthropoda</taxon>
        <taxon>Hexapoda</taxon>
        <taxon>Insecta</taxon>
        <taxon>Pterygota</taxon>
        <taxon>Neoptera</taxon>
        <taxon>Endopterygota</taxon>
        <taxon>Hymenoptera</taxon>
        <taxon>Apocrita</taxon>
        <taxon>Aculeata</taxon>
        <taxon>Vespoidea</taxon>
        <taxon>Vespidae</taxon>
        <taxon>Vespinae</taxon>
        <taxon>Vespula</taxon>
    </lineage>
</organism>
<proteinExistence type="predicted"/>
<name>A0ABD2ABY8_VESSQ</name>
<dbReference type="Proteomes" id="UP001607302">
    <property type="component" value="Unassembled WGS sequence"/>
</dbReference>
<keyword evidence="2" id="KW-1185">Reference proteome</keyword>
<feature type="non-terminal residue" evidence="1">
    <location>
        <position position="1"/>
    </location>
</feature>
<evidence type="ECO:0000313" key="1">
    <source>
        <dbReference type="EMBL" id="KAL2718114.1"/>
    </source>
</evidence>
<evidence type="ECO:0000313" key="2">
    <source>
        <dbReference type="Proteomes" id="UP001607302"/>
    </source>
</evidence>
<gene>
    <name evidence="1" type="ORF">V1478_011990</name>
</gene>
<sequence>TLASFSPFYRCGAAWYGAVRCGAVRCGAVRCDTPRTQGYNGNFSRHVPPAAPPFHLQHDTLREGRWTRELGVEAGMDRIGSGVSRAIERKAMSGDRKERRVVSAHNAPNPPCLSYFLRSTYALSPIGDDFP</sequence>